<evidence type="ECO:0000259" key="2">
    <source>
        <dbReference type="Pfam" id="PF13837"/>
    </source>
</evidence>
<gene>
    <name evidence="3" type="ORF">g.1082</name>
</gene>
<organism evidence="3">
    <name type="scientific">Schizaphis graminum</name>
    <name type="common">Green bug aphid</name>
    <dbReference type="NCBI Taxonomy" id="13262"/>
    <lineage>
        <taxon>Eukaryota</taxon>
        <taxon>Metazoa</taxon>
        <taxon>Ecdysozoa</taxon>
        <taxon>Arthropoda</taxon>
        <taxon>Hexapoda</taxon>
        <taxon>Insecta</taxon>
        <taxon>Pterygota</taxon>
        <taxon>Neoptera</taxon>
        <taxon>Paraneoptera</taxon>
        <taxon>Hemiptera</taxon>
        <taxon>Sternorrhyncha</taxon>
        <taxon>Aphidomorpha</taxon>
        <taxon>Aphidoidea</taxon>
        <taxon>Aphididae</taxon>
        <taxon>Aphidini</taxon>
        <taxon>Schizaphis</taxon>
    </lineage>
</organism>
<dbReference type="Pfam" id="PF13837">
    <property type="entry name" value="Myb_DNA-bind_4"/>
    <property type="match status" value="1"/>
</dbReference>
<reference evidence="3" key="1">
    <citation type="submission" date="2018-04" db="EMBL/GenBank/DDBJ databases">
        <title>Transcriptome of Schizaphis graminum biotype I.</title>
        <authorList>
            <person name="Scully E.D."/>
            <person name="Geib S.M."/>
            <person name="Palmer N.A."/>
            <person name="Koch K."/>
            <person name="Bradshaw J."/>
            <person name="Heng-Moss T."/>
            <person name="Sarath G."/>
        </authorList>
    </citation>
    <scope>NUCLEOTIDE SEQUENCE</scope>
</reference>
<dbReference type="PANTHER" id="PTHR31307:SF4">
    <property type="entry name" value="TRIHELIX TRANSCRIPTION FACTOR ASIL2"/>
    <property type="match status" value="1"/>
</dbReference>
<dbReference type="AlphaFoldDB" id="A0A2S2P721"/>
<feature type="compositionally biased region" description="Polar residues" evidence="1">
    <location>
        <begin position="93"/>
        <end position="110"/>
    </location>
</feature>
<feature type="region of interest" description="Disordered" evidence="1">
    <location>
        <begin position="90"/>
        <end position="110"/>
    </location>
</feature>
<feature type="region of interest" description="Disordered" evidence="1">
    <location>
        <begin position="218"/>
        <end position="241"/>
    </location>
</feature>
<name>A0A2S2P721_SCHGA</name>
<feature type="domain" description="Myb/SANT-like DNA-binding" evidence="2">
    <location>
        <begin position="1"/>
        <end position="72"/>
    </location>
</feature>
<accession>A0A2S2P721</accession>
<dbReference type="PANTHER" id="PTHR31307">
    <property type="entry name" value="TRIHELIX TRANSCRIPTION FACTOR ASIL2"/>
    <property type="match status" value="1"/>
</dbReference>
<feature type="region of interest" description="Disordered" evidence="1">
    <location>
        <begin position="134"/>
        <end position="153"/>
    </location>
</feature>
<sequence length="241" mass="27848">MEDQFDKPHQGKKMKLWCLLADKMAVHNYIETGKQCDAKWRTLKTRYKENKKKALQSGEGKITWPYFNLMDSFLSKKAYINPPVKSLLGSKLPSPTKQQSTATITGSSNSVSFVEKPSTSKNLFEDIDEDTNEEIEESYTDGLSTSHCGLQESDDNIKSKKKLKDKNVSSLLSSLIDQRQEMIDFFKAKEEQEKKREQLLELRLKKIEEAEQKTAEIMQKSNEIEEKNRFNEGLYSNTKQK</sequence>
<dbReference type="InterPro" id="IPR044822">
    <property type="entry name" value="Myb_DNA-bind_4"/>
</dbReference>
<protein>
    <recommendedName>
        <fullName evidence="2">Myb/SANT-like DNA-binding domain-containing protein</fullName>
    </recommendedName>
</protein>
<evidence type="ECO:0000313" key="3">
    <source>
        <dbReference type="EMBL" id="MBY25224.1"/>
    </source>
</evidence>
<proteinExistence type="predicted"/>
<dbReference type="Gene3D" id="1.10.10.60">
    <property type="entry name" value="Homeodomain-like"/>
    <property type="match status" value="1"/>
</dbReference>
<dbReference type="EMBL" id="GGMR01012605">
    <property type="protein sequence ID" value="MBY25224.1"/>
    <property type="molecule type" value="Transcribed_RNA"/>
</dbReference>
<evidence type="ECO:0000256" key="1">
    <source>
        <dbReference type="SAM" id="MobiDB-lite"/>
    </source>
</evidence>
<dbReference type="InterPro" id="IPR044823">
    <property type="entry name" value="ASIL1/2-like"/>
</dbReference>